<accession>A0A1J4U639</accession>
<organism evidence="1 2">
    <name type="scientific">Candidatus Magasanikbacteria bacterium CG1_02_32_51</name>
    <dbReference type="NCBI Taxonomy" id="1805238"/>
    <lineage>
        <taxon>Bacteria</taxon>
        <taxon>Candidatus Magasanikiibacteriota</taxon>
    </lineage>
</organism>
<protein>
    <submittedName>
        <fullName evidence="1">Uncharacterized protein</fullName>
    </submittedName>
</protein>
<dbReference type="EMBL" id="MNVC01000012">
    <property type="protein sequence ID" value="OIO20076.1"/>
    <property type="molecule type" value="Genomic_DNA"/>
</dbReference>
<dbReference type="Proteomes" id="UP000181941">
    <property type="component" value="Unassembled WGS sequence"/>
</dbReference>
<comment type="caution">
    <text evidence="1">The sequence shown here is derived from an EMBL/GenBank/DDBJ whole genome shotgun (WGS) entry which is preliminary data.</text>
</comment>
<gene>
    <name evidence="1" type="ORF">AUJ23_00770</name>
</gene>
<evidence type="ECO:0000313" key="2">
    <source>
        <dbReference type="Proteomes" id="UP000181941"/>
    </source>
</evidence>
<sequence length="101" mass="11643">MFFNKKAKTKKVFYIFEGWVDEKKRLEFHGSVDFLEQEAAAKRIVPNTPEGLILVWGKSGEIENVGTPAGSRLKVIYLPYYTNTEEIEKFFADLGLKVRPE</sequence>
<proteinExistence type="predicted"/>
<evidence type="ECO:0000313" key="1">
    <source>
        <dbReference type="EMBL" id="OIO20076.1"/>
    </source>
</evidence>
<dbReference type="AlphaFoldDB" id="A0A1J4U639"/>
<reference evidence="1 2" key="1">
    <citation type="journal article" date="2016" name="Environ. Microbiol.">
        <title>Genomic resolution of a cold subsurface aquifer community provides metabolic insights for novel microbes adapted to high CO concentrations.</title>
        <authorList>
            <person name="Probst A.J."/>
            <person name="Castelle C.J."/>
            <person name="Singh A."/>
            <person name="Brown C.T."/>
            <person name="Anantharaman K."/>
            <person name="Sharon I."/>
            <person name="Hug L.A."/>
            <person name="Burstein D."/>
            <person name="Emerson J.B."/>
            <person name="Thomas B.C."/>
            <person name="Banfield J.F."/>
        </authorList>
    </citation>
    <scope>NUCLEOTIDE SEQUENCE [LARGE SCALE GENOMIC DNA]</scope>
    <source>
        <strain evidence="1">CG1_02_32_51</strain>
    </source>
</reference>
<name>A0A1J4U639_9BACT</name>